<evidence type="ECO:0000256" key="1">
    <source>
        <dbReference type="SAM" id="Coils"/>
    </source>
</evidence>
<accession>H8GPN0</accession>
<dbReference type="Proteomes" id="UP000005090">
    <property type="component" value="Chromosome"/>
</dbReference>
<keyword evidence="1" id="KW-0175">Coiled coil</keyword>
<dbReference type="RefSeq" id="WP_005369563.1">
    <property type="nucleotide sequence ID" value="NZ_CM001475.1"/>
</dbReference>
<keyword evidence="4" id="KW-1185">Reference proteome</keyword>
<evidence type="ECO:0000313" key="4">
    <source>
        <dbReference type="Proteomes" id="UP000005090"/>
    </source>
</evidence>
<protein>
    <submittedName>
        <fullName evidence="3">Uncharacterized protein</fullName>
    </submittedName>
</protein>
<organism evidence="3 4">
    <name type="scientific">Methylomicrobium album BG8</name>
    <dbReference type="NCBI Taxonomy" id="686340"/>
    <lineage>
        <taxon>Bacteria</taxon>
        <taxon>Pseudomonadati</taxon>
        <taxon>Pseudomonadota</taxon>
        <taxon>Gammaproteobacteria</taxon>
        <taxon>Methylococcales</taxon>
        <taxon>Methylococcaceae</taxon>
        <taxon>Methylomicrobium</taxon>
    </lineage>
</organism>
<evidence type="ECO:0000256" key="2">
    <source>
        <dbReference type="SAM" id="MobiDB-lite"/>
    </source>
</evidence>
<dbReference type="AlphaFoldDB" id="H8GPN0"/>
<feature type="coiled-coil region" evidence="1">
    <location>
        <begin position="86"/>
        <end position="120"/>
    </location>
</feature>
<gene>
    <name evidence="3" type="ORF">Metal_0649</name>
</gene>
<sequence length="178" mass="20147">MNFIFGIIIVAMFILALRVIWATAFQLLVIVKSGLSAILGHYMQRSARKAVPVVLPRISQEVDWEAMSETVRREIQRRNSGSGNELDRLELQYQAKQKTIKLYEAEIEIAKLERELHKIKPVDVSPEPEVKKRRKAKTQPAQAVTDDHSSKTAQQVFQLREALKGGGATPPNNQPARH</sequence>
<feature type="region of interest" description="Disordered" evidence="2">
    <location>
        <begin position="123"/>
        <end position="178"/>
    </location>
</feature>
<dbReference type="HOGENOM" id="CLU_1508902_0_0_6"/>
<proteinExistence type="predicted"/>
<dbReference type="EMBL" id="CM001475">
    <property type="protein sequence ID" value="EIC28492.1"/>
    <property type="molecule type" value="Genomic_DNA"/>
</dbReference>
<reference evidence="3 4" key="1">
    <citation type="journal article" date="2013" name="Genome Announc.">
        <title>Genome Sequence of the Obligate Gammaproteobacterial Methanotroph Methylomicrobium album Strain BG8.</title>
        <authorList>
            <person name="Kits K.D."/>
            <person name="Kalyuzhnaya M.G."/>
            <person name="Klotz M.G."/>
            <person name="Jetten M.S."/>
            <person name="Op den Camp H.J."/>
            <person name="Vuilleumier S."/>
            <person name="Bringel F."/>
            <person name="Dispirito A.A."/>
            <person name="Murrell J.C."/>
            <person name="Bruce D."/>
            <person name="Cheng J.F."/>
            <person name="Copeland A."/>
            <person name="Goodwin L."/>
            <person name="Hauser L."/>
            <person name="Lajus A."/>
            <person name="Land M.L."/>
            <person name="Lapidus A."/>
            <person name="Lucas S."/>
            <person name="Medigue C."/>
            <person name="Pitluck S."/>
            <person name="Woyke T."/>
            <person name="Zeytun A."/>
            <person name="Stein L.Y."/>
        </authorList>
    </citation>
    <scope>NUCLEOTIDE SEQUENCE [LARGE SCALE GENOMIC DNA]</scope>
    <source>
        <strain evidence="3 4">BG8</strain>
    </source>
</reference>
<evidence type="ECO:0000313" key="3">
    <source>
        <dbReference type="EMBL" id="EIC28492.1"/>
    </source>
</evidence>
<name>H8GPN0_METAL</name>